<dbReference type="InterPro" id="IPR016944">
    <property type="entry name" value="UCP030066"/>
</dbReference>
<sequence>MKKTKIIYWIFTGLITAMLGIGSVYDAISAPEAMEYVMRLGYPGYLVPFLGVAKLLGLIAILVPGYPRVKEWAYAGLMFDLIGAMYSHISRGDAPQNWAPILLPILLVAGSYIYYHKLQKTTETNNLSRVSLSGN</sequence>
<accession>A0A369QJJ8</accession>
<dbReference type="InterPro" id="IPR032808">
    <property type="entry name" value="DoxX"/>
</dbReference>
<proteinExistence type="predicted"/>
<dbReference type="RefSeq" id="WP_115373048.1">
    <property type="nucleotide sequence ID" value="NZ_QASA01000001.1"/>
</dbReference>
<gene>
    <name evidence="6" type="ORF">AHMF7616_02414</name>
</gene>
<dbReference type="PIRSF" id="PIRSF030066">
    <property type="entry name" value="UCP030066"/>
    <property type="match status" value="1"/>
</dbReference>
<reference evidence="6 7" key="1">
    <citation type="submission" date="2018-04" db="EMBL/GenBank/DDBJ databases">
        <title>Adhaeribacter sp. HMF7616 genome sequencing and assembly.</title>
        <authorList>
            <person name="Kang H."/>
            <person name="Kang J."/>
            <person name="Cha I."/>
            <person name="Kim H."/>
            <person name="Joh K."/>
        </authorList>
    </citation>
    <scope>NUCLEOTIDE SEQUENCE [LARGE SCALE GENOMIC DNA]</scope>
    <source>
        <strain evidence="6 7">HMF7616</strain>
    </source>
</reference>
<name>A0A369QJJ8_9BACT</name>
<evidence type="ECO:0000313" key="7">
    <source>
        <dbReference type="Proteomes" id="UP000253919"/>
    </source>
</evidence>
<comment type="caution">
    <text evidence="6">The sequence shown here is derived from an EMBL/GenBank/DDBJ whole genome shotgun (WGS) entry which is preliminary data.</text>
</comment>
<dbReference type="AlphaFoldDB" id="A0A369QJJ8"/>
<dbReference type="EMBL" id="QASA01000001">
    <property type="protein sequence ID" value="RDC63805.1"/>
    <property type="molecule type" value="Genomic_DNA"/>
</dbReference>
<feature type="transmembrane region" description="Helical" evidence="5">
    <location>
        <begin position="7"/>
        <end position="25"/>
    </location>
</feature>
<evidence type="ECO:0000256" key="5">
    <source>
        <dbReference type="SAM" id="Phobius"/>
    </source>
</evidence>
<protein>
    <recommendedName>
        <fullName evidence="8">DoxX family protein</fullName>
    </recommendedName>
</protein>
<organism evidence="6 7">
    <name type="scientific">Adhaeribacter pallidiroseus</name>
    <dbReference type="NCBI Taxonomy" id="2072847"/>
    <lineage>
        <taxon>Bacteria</taxon>
        <taxon>Pseudomonadati</taxon>
        <taxon>Bacteroidota</taxon>
        <taxon>Cytophagia</taxon>
        <taxon>Cytophagales</taxon>
        <taxon>Hymenobacteraceae</taxon>
        <taxon>Adhaeribacter</taxon>
    </lineage>
</organism>
<keyword evidence="7" id="KW-1185">Reference proteome</keyword>
<feature type="transmembrane region" description="Helical" evidence="5">
    <location>
        <begin position="45"/>
        <end position="65"/>
    </location>
</feature>
<keyword evidence="2 5" id="KW-0812">Transmembrane</keyword>
<dbReference type="OrthoDB" id="7960583at2"/>
<feature type="transmembrane region" description="Helical" evidence="5">
    <location>
        <begin position="95"/>
        <end position="115"/>
    </location>
</feature>
<keyword evidence="3 5" id="KW-1133">Transmembrane helix</keyword>
<evidence type="ECO:0000256" key="3">
    <source>
        <dbReference type="ARBA" id="ARBA00022989"/>
    </source>
</evidence>
<evidence type="ECO:0000313" key="6">
    <source>
        <dbReference type="EMBL" id="RDC63805.1"/>
    </source>
</evidence>
<feature type="transmembrane region" description="Helical" evidence="5">
    <location>
        <begin position="72"/>
        <end position="89"/>
    </location>
</feature>
<evidence type="ECO:0000256" key="2">
    <source>
        <dbReference type="ARBA" id="ARBA00022692"/>
    </source>
</evidence>
<evidence type="ECO:0000256" key="4">
    <source>
        <dbReference type="ARBA" id="ARBA00023136"/>
    </source>
</evidence>
<dbReference type="GO" id="GO:0016020">
    <property type="term" value="C:membrane"/>
    <property type="evidence" value="ECO:0007669"/>
    <property type="project" value="UniProtKB-SubCell"/>
</dbReference>
<evidence type="ECO:0008006" key="8">
    <source>
        <dbReference type="Google" id="ProtNLM"/>
    </source>
</evidence>
<dbReference type="Pfam" id="PF13564">
    <property type="entry name" value="DoxX_2"/>
    <property type="match status" value="1"/>
</dbReference>
<comment type="subcellular location">
    <subcellularLocation>
        <location evidence="1">Membrane</location>
        <topology evidence="1">Multi-pass membrane protein</topology>
    </subcellularLocation>
</comment>
<keyword evidence="4 5" id="KW-0472">Membrane</keyword>
<evidence type="ECO:0000256" key="1">
    <source>
        <dbReference type="ARBA" id="ARBA00004141"/>
    </source>
</evidence>
<dbReference type="Proteomes" id="UP000253919">
    <property type="component" value="Unassembled WGS sequence"/>
</dbReference>